<evidence type="ECO:0000313" key="1">
    <source>
        <dbReference type="EMBL" id="CCA73678.1"/>
    </source>
</evidence>
<dbReference type="OrthoDB" id="3266451at2759"/>
<organism evidence="1 2">
    <name type="scientific">Serendipita indica (strain DSM 11827)</name>
    <name type="common">Root endophyte fungus</name>
    <name type="synonym">Piriformospora indica</name>
    <dbReference type="NCBI Taxonomy" id="1109443"/>
    <lineage>
        <taxon>Eukaryota</taxon>
        <taxon>Fungi</taxon>
        <taxon>Dikarya</taxon>
        <taxon>Basidiomycota</taxon>
        <taxon>Agaricomycotina</taxon>
        <taxon>Agaricomycetes</taxon>
        <taxon>Sebacinales</taxon>
        <taxon>Serendipitaceae</taxon>
        <taxon>Serendipita</taxon>
    </lineage>
</organism>
<accession>G4TQT5</accession>
<comment type="caution">
    <text evidence="1">The sequence shown here is derived from an EMBL/GenBank/DDBJ whole genome shotgun (WGS) entry which is preliminary data.</text>
</comment>
<keyword evidence="2" id="KW-1185">Reference proteome</keyword>
<protein>
    <recommendedName>
        <fullName evidence="3">F-box domain-containing protein</fullName>
    </recommendedName>
</protein>
<evidence type="ECO:0008006" key="3">
    <source>
        <dbReference type="Google" id="ProtNLM"/>
    </source>
</evidence>
<dbReference type="HOGENOM" id="CLU_883133_0_0_1"/>
<dbReference type="Proteomes" id="UP000007148">
    <property type="component" value="Unassembled WGS sequence"/>
</dbReference>
<gene>
    <name evidence="1" type="ORF">PIIN_07631</name>
</gene>
<dbReference type="EMBL" id="CAFZ01000244">
    <property type="protein sequence ID" value="CCA73678.1"/>
    <property type="molecule type" value="Genomic_DNA"/>
</dbReference>
<dbReference type="InParanoid" id="G4TQT5"/>
<name>G4TQT5_SERID</name>
<proteinExistence type="predicted"/>
<evidence type="ECO:0000313" key="2">
    <source>
        <dbReference type="Proteomes" id="UP000007148"/>
    </source>
</evidence>
<sequence>MSGDITRSNLLPSSKEAELLHNLRAQKSTELALIDEKMLRDRQIVVSADAAIGKLEKSLTKAREMLRVYEEHTSQIKGTLRTLSFSSTRTNVHYDALEPCKELSLLLSQEIPEREKKLRTETQEIAVFCDRLKINITNLAEELRCQNHTHAVALETVAARTNHRGELQALVDNIQSCFHPIKKVPSEVWAEIFRLRVEEDDQLFLASGSEDRRSTTFTLSHVCQPWIKVVHETPELWRVADWRVGRDGNVKADMITYMREKVRDQPFTVIVDQWQLYPTSLLSTQDVLMMSHALQEYTLHLFANERDEKFAPPSY</sequence>
<dbReference type="AlphaFoldDB" id="G4TQT5"/>
<reference evidence="1 2" key="1">
    <citation type="journal article" date="2011" name="PLoS Pathog.">
        <title>Endophytic Life Strategies Decoded by Genome and Transcriptome Analyses of the Mutualistic Root Symbiont Piriformospora indica.</title>
        <authorList>
            <person name="Zuccaro A."/>
            <person name="Lahrmann U."/>
            <person name="Guldener U."/>
            <person name="Langen G."/>
            <person name="Pfiffi S."/>
            <person name="Biedenkopf D."/>
            <person name="Wong P."/>
            <person name="Samans B."/>
            <person name="Grimm C."/>
            <person name="Basiewicz M."/>
            <person name="Murat C."/>
            <person name="Martin F."/>
            <person name="Kogel K.H."/>
        </authorList>
    </citation>
    <scope>NUCLEOTIDE SEQUENCE [LARGE SCALE GENOMIC DNA]</scope>
    <source>
        <strain evidence="1 2">DSM 11827</strain>
    </source>
</reference>